<evidence type="ECO:0000256" key="1">
    <source>
        <dbReference type="SAM" id="MobiDB-lite"/>
    </source>
</evidence>
<name>X0VEW4_9ZZZZ</name>
<comment type="caution">
    <text evidence="2">The sequence shown here is derived from an EMBL/GenBank/DDBJ whole genome shotgun (WGS) entry which is preliminary data.</text>
</comment>
<evidence type="ECO:0000313" key="2">
    <source>
        <dbReference type="EMBL" id="GAG10988.1"/>
    </source>
</evidence>
<feature type="non-terminal residue" evidence="2">
    <location>
        <position position="1"/>
    </location>
</feature>
<proteinExistence type="predicted"/>
<sequence length="33" mass="3650">AAEGHKFPQELSAKGETASTFVEEETEEVFITH</sequence>
<feature type="compositionally biased region" description="Acidic residues" evidence="1">
    <location>
        <begin position="22"/>
        <end position="33"/>
    </location>
</feature>
<organism evidence="2">
    <name type="scientific">marine sediment metagenome</name>
    <dbReference type="NCBI Taxonomy" id="412755"/>
    <lineage>
        <taxon>unclassified sequences</taxon>
        <taxon>metagenomes</taxon>
        <taxon>ecological metagenomes</taxon>
    </lineage>
</organism>
<accession>X0VEW4</accession>
<dbReference type="EMBL" id="BARS01027351">
    <property type="protein sequence ID" value="GAG10988.1"/>
    <property type="molecule type" value="Genomic_DNA"/>
</dbReference>
<reference evidence="2" key="1">
    <citation type="journal article" date="2014" name="Front. Microbiol.">
        <title>High frequency of phylogenetically diverse reductive dehalogenase-homologous genes in deep subseafloor sedimentary metagenomes.</title>
        <authorList>
            <person name="Kawai M."/>
            <person name="Futagami T."/>
            <person name="Toyoda A."/>
            <person name="Takaki Y."/>
            <person name="Nishi S."/>
            <person name="Hori S."/>
            <person name="Arai W."/>
            <person name="Tsubouchi T."/>
            <person name="Morono Y."/>
            <person name="Uchiyama I."/>
            <person name="Ito T."/>
            <person name="Fujiyama A."/>
            <person name="Inagaki F."/>
            <person name="Takami H."/>
        </authorList>
    </citation>
    <scope>NUCLEOTIDE SEQUENCE</scope>
    <source>
        <strain evidence="2">Expedition CK06-06</strain>
    </source>
</reference>
<gene>
    <name evidence="2" type="ORF">S01H1_42973</name>
</gene>
<protein>
    <submittedName>
        <fullName evidence="2">Uncharacterized protein</fullName>
    </submittedName>
</protein>
<dbReference type="AlphaFoldDB" id="X0VEW4"/>
<feature type="region of interest" description="Disordered" evidence="1">
    <location>
        <begin position="1"/>
        <end position="33"/>
    </location>
</feature>